<keyword evidence="1" id="KW-1133">Transmembrane helix</keyword>
<gene>
    <name evidence="2" type="ORF">BDFB_014413</name>
</gene>
<feature type="non-terminal residue" evidence="2">
    <location>
        <position position="1"/>
    </location>
</feature>
<keyword evidence="1" id="KW-0472">Membrane</keyword>
<dbReference type="AlphaFoldDB" id="A0A482WBB5"/>
<comment type="caution">
    <text evidence="2">The sequence shown here is derived from an EMBL/GenBank/DDBJ whole genome shotgun (WGS) entry which is preliminary data.</text>
</comment>
<proteinExistence type="predicted"/>
<evidence type="ECO:0000313" key="3">
    <source>
        <dbReference type="Proteomes" id="UP000292052"/>
    </source>
</evidence>
<feature type="transmembrane region" description="Helical" evidence="1">
    <location>
        <begin position="59"/>
        <end position="82"/>
    </location>
</feature>
<protein>
    <submittedName>
        <fullName evidence="2">Uncharacterized protein</fullName>
    </submittedName>
</protein>
<sequence>GAHLPEEATARSSKLTDVLYNMIEEFFKSRVIKFNMARGLEEAMGGMACVVAQMFMGKIVFMAGTALVIAKVALFLSAIVGLKKLASGGGGGESSHVVYASSGDHGHSYGGGWHRSLHDAHEYCVL</sequence>
<dbReference type="EMBL" id="QDEB01008728">
    <property type="protein sequence ID" value="RZC42354.1"/>
    <property type="molecule type" value="Genomic_DNA"/>
</dbReference>
<reference evidence="2 3" key="1">
    <citation type="submission" date="2017-03" db="EMBL/GenBank/DDBJ databases">
        <title>Genome of the blue death feigning beetle - Asbolus verrucosus.</title>
        <authorList>
            <person name="Rider S.D."/>
        </authorList>
    </citation>
    <scope>NUCLEOTIDE SEQUENCE [LARGE SCALE GENOMIC DNA]</scope>
    <source>
        <strain evidence="2">Butters</strain>
        <tissue evidence="2">Head and leg muscle</tissue>
    </source>
</reference>
<dbReference type="OrthoDB" id="8189012at2759"/>
<keyword evidence="1" id="KW-0812">Transmembrane</keyword>
<dbReference type="PANTHER" id="PTHR21879:SF22">
    <property type="entry name" value="FI03362P-RELATED"/>
    <property type="match status" value="1"/>
</dbReference>
<evidence type="ECO:0000313" key="2">
    <source>
        <dbReference type="EMBL" id="RZC42354.1"/>
    </source>
</evidence>
<keyword evidence="3" id="KW-1185">Reference proteome</keyword>
<dbReference type="GO" id="GO:0016020">
    <property type="term" value="C:membrane"/>
    <property type="evidence" value="ECO:0007669"/>
    <property type="project" value="TreeGrafter"/>
</dbReference>
<dbReference type="InterPro" id="IPR012464">
    <property type="entry name" value="DUF1676"/>
</dbReference>
<dbReference type="PANTHER" id="PTHR21879">
    <property type="entry name" value="FI03362P-RELATED-RELATED"/>
    <property type="match status" value="1"/>
</dbReference>
<accession>A0A482WBB5</accession>
<evidence type="ECO:0000256" key="1">
    <source>
        <dbReference type="SAM" id="Phobius"/>
    </source>
</evidence>
<name>A0A482WBB5_ASBVE</name>
<organism evidence="2 3">
    <name type="scientific">Asbolus verrucosus</name>
    <name type="common">Desert ironclad beetle</name>
    <dbReference type="NCBI Taxonomy" id="1661398"/>
    <lineage>
        <taxon>Eukaryota</taxon>
        <taxon>Metazoa</taxon>
        <taxon>Ecdysozoa</taxon>
        <taxon>Arthropoda</taxon>
        <taxon>Hexapoda</taxon>
        <taxon>Insecta</taxon>
        <taxon>Pterygota</taxon>
        <taxon>Neoptera</taxon>
        <taxon>Endopterygota</taxon>
        <taxon>Coleoptera</taxon>
        <taxon>Polyphaga</taxon>
        <taxon>Cucujiformia</taxon>
        <taxon>Tenebrionidae</taxon>
        <taxon>Pimeliinae</taxon>
        <taxon>Asbolus</taxon>
    </lineage>
</organism>
<dbReference type="Proteomes" id="UP000292052">
    <property type="component" value="Unassembled WGS sequence"/>
</dbReference>